<organism evidence="4 5">
    <name type="scientific">Variovorax paradoxus</name>
    <dbReference type="NCBI Taxonomy" id="34073"/>
    <lineage>
        <taxon>Bacteria</taxon>
        <taxon>Pseudomonadati</taxon>
        <taxon>Pseudomonadota</taxon>
        <taxon>Betaproteobacteria</taxon>
        <taxon>Burkholderiales</taxon>
        <taxon>Comamonadaceae</taxon>
        <taxon>Variovorax</taxon>
    </lineage>
</organism>
<dbReference type="GO" id="GO:0004316">
    <property type="term" value="F:3-oxoacyl-[acyl-carrier-protein] reductase (NADPH) activity"/>
    <property type="evidence" value="ECO:0007669"/>
    <property type="project" value="UniProtKB-EC"/>
</dbReference>
<reference evidence="4 5" key="1">
    <citation type="submission" date="2015-03" db="EMBL/GenBank/DDBJ databases">
        <title>Genome sequence of Variovorax paradoxus TBEA6.</title>
        <authorList>
            <person name="Poehlein A."/>
            <person name="Schuldes J."/>
            <person name="Wuebbeler J.H."/>
            <person name="Hiessl S."/>
            <person name="Steinbuechel A."/>
            <person name="Daniel R."/>
        </authorList>
    </citation>
    <scope>NUCLEOTIDE SEQUENCE [LARGE SCALE GENOMIC DNA]</scope>
    <source>
        <strain evidence="4 5">TBEA6</strain>
    </source>
</reference>
<evidence type="ECO:0000313" key="4">
    <source>
        <dbReference type="EMBL" id="KLN52701.1"/>
    </source>
</evidence>
<dbReference type="InterPro" id="IPR020904">
    <property type="entry name" value="Sc_DH/Rdtase_CS"/>
</dbReference>
<dbReference type="Gene3D" id="3.40.50.720">
    <property type="entry name" value="NAD(P)-binding Rossmann-like Domain"/>
    <property type="match status" value="1"/>
</dbReference>
<comment type="caution">
    <text evidence="4">The sequence shown here is derived from an EMBL/GenBank/DDBJ whole genome shotgun (WGS) entry which is preliminary data.</text>
</comment>
<dbReference type="EMBL" id="JZWI01000046">
    <property type="protein sequence ID" value="KLN52701.1"/>
    <property type="molecule type" value="Genomic_DNA"/>
</dbReference>
<proteinExistence type="inferred from homology"/>
<keyword evidence="2 4" id="KW-0560">Oxidoreductase</keyword>
<dbReference type="AlphaFoldDB" id="A0A0H2LSN1"/>
<dbReference type="InterPro" id="IPR050259">
    <property type="entry name" value="SDR"/>
</dbReference>
<name>A0A0H2LSN1_VARPD</name>
<gene>
    <name evidence="4" type="primary">fabG34</name>
    <name evidence="4" type="ORF">VPARA_61940</name>
</gene>
<dbReference type="Proteomes" id="UP000035170">
    <property type="component" value="Unassembled WGS sequence"/>
</dbReference>
<dbReference type="Pfam" id="PF13561">
    <property type="entry name" value="adh_short_C2"/>
    <property type="match status" value="1"/>
</dbReference>
<dbReference type="SUPFAM" id="SSF51735">
    <property type="entry name" value="NAD(P)-binding Rossmann-fold domains"/>
    <property type="match status" value="1"/>
</dbReference>
<evidence type="ECO:0000259" key="3">
    <source>
        <dbReference type="SMART" id="SM00822"/>
    </source>
</evidence>
<dbReference type="PANTHER" id="PTHR42879">
    <property type="entry name" value="3-OXOACYL-(ACYL-CARRIER-PROTEIN) REDUCTASE"/>
    <property type="match status" value="1"/>
</dbReference>
<dbReference type="FunFam" id="3.40.50.720:FF:000173">
    <property type="entry name" value="3-oxoacyl-[acyl-carrier protein] reductase"/>
    <property type="match status" value="1"/>
</dbReference>
<dbReference type="PRINTS" id="PR00081">
    <property type="entry name" value="GDHRDH"/>
</dbReference>
<dbReference type="PANTHER" id="PTHR42879:SF2">
    <property type="entry name" value="3-OXOACYL-[ACYL-CARRIER-PROTEIN] REDUCTASE FABG"/>
    <property type="match status" value="1"/>
</dbReference>
<evidence type="ECO:0000313" key="5">
    <source>
        <dbReference type="Proteomes" id="UP000035170"/>
    </source>
</evidence>
<dbReference type="InterPro" id="IPR036291">
    <property type="entry name" value="NAD(P)-bd_dom_sf"/>
</dbReference>
<dbReference type="InterPro" id="IPR002347">
    <property type="entry name" value="SDR_fam"/>
</dbReference>
<dbReference type="SMART" id="SM00822">
    <property type="entry name" value="PKS_KR"/>
    <property type="match status" value="1"/>
</dbReference>
<sequence>MTAPQTPPHTGRVVLVTGAAGGIGSAIAEAYALDGAAVGLVDFDADAGRALAARLGDAGHRVHFAQADVANHAACAAACADIEAALGAIDTLVNNAGISPKHAGKPAPIWQMEPAEWHRVVDVNLHSVFNFVRILSPGMVDRKFGRIVSMSSVAGKAYLDIVAAHYGTTKAALIGMTRHLAGELGPHGITVNALAPGRIDTPMVAGAPRAANEAVIDVTPLRRLGKPGEVADACLFLTSPKADFITGQVVDVAGGWLMT</sequence>
<comment type="similarity">
    <text evidence="1">Belongs to the short-chain dehydrogenases/reductases (SDR) family.</text>
</comment>
<dbReference type="NCBIfam" id="NF009466">
    <property type="entry name" value="PRK12826.1-2"/>
    <property type="match status" value="1"/>
</dbReference>
<dbReference type="PATRIC" id="fig|34073.19.peg.6367"/>
<feature type="domain" description="Ketoreductase" evidence="3">
    <location>
        <begin position="12"/>
        <end position="197"/>
    </location>
</feature>
<dbReference type="GO" id="GO:0032787">
    <property type="term" value="P:monocarboxylic acid metabolic process"/>
    <property type="evidence" value="ECO:0007669"/>
    <property type="project" value="UniProtKB-ARBA"/>
</dbReference>
<dbReference type="RefSeq" id="WP_047787296.1">
    <property type="nucleotide sequence ID" value="NZ_JZWI01000046.1"/>
</dbReference>
<dbReference type="PROSITE" id="PS00061">
    <property type="entry name" value="ADH_SHORT"/>
    <property type="match status" value="1"/>
</dbReference>
<dbReference type="InterPro" id="IPR057326">
    <property type="entry name" value="KR_dom"/>
</dbReference>
<keyword evidence="5" id="KW-1185">Reference proteome</keyword>
<protein>
    <submittedName>
        <fullName evidence="4">3-oxoacyl-[acyl-carrier-protein] reductase FabG</fullName>
        <ecNumber evidence="4">1.1.1.100</ecNumber>
    </submittedName>
</protein>
<evidence type="ECO:0000256" key="1">
    <source>
        <dbReference type="ARBA" id="ARBA00006484"/>
    </source>
</evidence>
<dbReference type="EC" id="1.1.1.100" evidence="4"/>
<evidence type="ECO:0000256" key="2">
    <source>
        <dbReference type="ARBA" id="ARBA00023002"/>
    </source>
</evidence>
<dbReference type="PRINTS" id="PR00080">
    <property type="entry name" value="SDRFAMILY"/>
</dbReference>
<accession>A0A0H2LSN1</accession>